<feature type="transmembrane region" description="Helical" evidence="12">
    <location>
        <begin position="16"/>
        <end position="38"/>
    </location>
</feature>
<dbReference type="OrthoDB" id="9812065at2"/>
<comment type="subcellular location">
    <subcellularLocation>
        <location evidence="1">Cell membrane</location>
        <topology evidence="1">Single-pass membrane protein</topology>
    </subcellularLocation>
</comment>
<gene>
    <name evidence="14" type="primary">pgdA</name>
    <name evidence="14" type="ORF">SK642_1247</name>
</gene>
<keyword evidence="4 10" id="KW-0479">Metal-binding</keyword>
<dbReference type="PROSITE" id="PS51677">
    <property type="entry name" value="NODB"/>
    <property type="match status" value="1"/>
</dbReference>
<evidence type="ECO:0000256" key="8">
    <source>
        <dbReference type="PIRSR" id="PIRSR037479-1"/>
    </source>
</evidence>
<feature type="binding site" evidence="10">
    <location>
        <position position="326"/>
    </location>
    <ligand>
        <name>Zn(2+)</name>
        <dbReference type="ChEBI" id="CHEBI:29105"/>
    </ligand>
</feature>
<keyword evidence="6 12" id="KW-1133">Transmembrane helix</keyword>
<sequence length="463" mass="52537">MDKSRAKRENHDKIRISLIALVAIFSVSICVLGAMIGYKVYTKQSFEQKIESLKKEKDDQLSEGNQKEHFRKGQAEVIVFYPLQGEQVISSVKGIMTQDIKDNLEDKENLVFYYTEKQDSTLKGIVNRSVMKQVYDLSSSKVEEIEKTSLAKVHLTEDGKSFTLDKLFSDASKAKEKLIKELTSFLQDKKLEQDKIDQIVKGLSDQDLSAWNFDYKDSQIILYPSQAVENLDEIALPVSSFFELIQSSYLLDKDAELYKAYFEKKNRKVVALTFDDGPNPTTTNQALDTLSKYGIKATFFVLGKNVSGNEGILKRMKADGHVIGNHSWSHPVLSKLSLDDAKKQITDTEDALTKVLGSSSKLMRPPYGAITDDIRNSLDLSFIMWNVDSLDWKSKNEAAILTEIQREVKNGSIILMHDIHAETVNALPKVIDYLKGQGYDFVTIPDLLDSRLKAHQLYYNRDQ</sequence>
<dbReference type="InterPro" id="IPR002509">
    <property type="entry name" value="NODB_dom"/>
</dbReference>
<dbReference type="Pfam" id="PF18627">
    <property type="entry name" value="PgdA_N"/>
    <property type="match status" value="1"/>
</dbReference>
<dbReference type="InterPro" id="IPR011330">
    <property type="entry name" value="Glyco_hydro/deAcase_b/a-brl"/>
</dbReference>
<dbReference type="Gene3D" id="3.90.640.30">
    <property type="match status" value="1"/>
</dbReference>
<feature type="binding site" evidence="10">
    <location>
        <position position="330"/>
    </location>
    <ligand>
        <name>Zn(2+)</name>
        <dbReference type="ChEBI" id="CHEBI:29105"/>
    </ligand>
</feature>
<dbReference type="EC" id="3.5.1.-" evidence="14"/>
<feature type="active site" description="Proton donor" evidence="8">
    <location>
        <position position="417"/>
    </location>
</feature>
<dbReference type="RefSeq" id="WP_051734069.1">
    <property type="nucleotide sequence ID" value="NZ_JPFW01000008.1"/>
</dbReference>
<dbReference type="InterPro" id="IPR054897">
    <property type="entry name" value="GlcNAc_deacetylase"/>
</dbReference>
<evidence type="ECO:0000256" key="1">
    <source>
        <dbReference type="ARBA" id="ARBA00004162"/>
    </source>
</evidence>
<dbReference type="Gene3D" id="3.20.20.370">
    <property type="entry name" value="Glycoside hydrolase/deacetylase"/>
    <property type="match status" value="1"/>
</dbReference>
<evidence type="ECO:0000313" key="14">
    <source>
        <dbReference type="EMBL" id="KEQ39989.1"/>
    </source>
</evidence>
<evidence type="ECO:0000256" key="5">
    <source>
        <dbReference type="ARBA" id="ARBA00022801"/>
    </source>
</evidence>
<evidence type="ECO:0000313" key="15">
    <source>
        <dbReference type="Proteomes" id="UP000028030"/>
    </source>
</evidence>
<dbReference type="Pfam" id="PF01522">
    <property type="entry name" value="Polysacc_deac_1"/>
    <property type="match status" value="1"/>
</dbReference>
<accession>A0A081QAL6</accession>
<feature type="domain" description="NodB homology" evidence="13">
    <location>
        <begin position="268"/>
        <end position="442"/>
    </location>
</feature>
<name>A0A081QAL6_STRMT</name>
<feature type="binding site" evidence="9">
    <location>
        <position position="367"/>
    </location>
    <ligand>
        <name>substrate</name>
    </ligand>
</feature>
<keyword evidence="5 14" id="KW-0378">Hydrolase</keyword>
<evidence type="ECO:0000256" key="7">
    <source>
        <dbReference type="ARBA" id="ARBA00023136"/>
    </source>
</evidence>
<evidence type="ECO:0000256" key="9">
    <source>
        <dbReference type="PIRSR" id="PIRSR037479-2"/>
    </source>
</evidence>
<protein>
    <submittedName>
        <fullName evidence="14">Peptidoglycan GlcNAc deacetylase</fullName>
        <ecNumber evidence="14">3.5.1.-</ecNumber>
    </submittedName>
</protein>
<reference evidence="14 15" key="1">
    <citation type="submission" date="2014-05" db="EMBL/GenBank/DDBJ databases">
        <authorList>
            <person name="Daugherty S.C."/>
            <person name="Tallon L.J."/>
            <person name="Sadzewicz L."/>
            <person name="Kilian M."/>
            <person name="Tettelin H."/>
        </authorList>
    </citation>
    <scope>NUCLEOTIDE SEQUENCE [LARGE SCALE GENOMIC DNA]</scope>
    <source>
        <strain evidence="14 15">SK642</strain>
    </source>
</reference>
<dbReference type="GO" id="GO:0005975">
    <property type="term" value="P:carbohydrate metabolic process"/>
    <property type="evidence" value="ECO:0007669"/>
    <property type="project" value="InterPro"/>
</dbReference>
<evidence type="ECO:0000256" key="11">
    <source>
        <dbReference type="PIRSR" id="PIRSR037479-4"/>
    </source>
</evidence>
<evidence type="ECO:0000256" key="12">
    <source>
        <dbReference type="SAM" id="Phobius"/>
    </source>
</evidence>
<keyword evidence="10" id="KW-0862">Zinc</keyword>
<keyword evidence="2" id="KW-1003">Cell membrane</keyword>
<evidence type="ECO:0000259" key="13">
    <source>
        <dbReference type="PROSITE" id="PS51677"/>
    </source>
</evidence>
<evidence type="ECO:0000256" key="3">
    <source>
        <dbReference type="ARBA" id="ARBA00022692"/>
    </source>
</evidence>
<dbReference type="InterPro" id="IPR017219">
    <property type="entry name" value="Peptidoglycan_deacetylase"/>
</dbReference>
<keyword evidence="3 12" id="KW-0812">Transmembrane</keyword>
<evidence type="ECO:0000256" key="6">
    <source>
        <dbReference type="ARBA" id="ARBA00022989"/>
    </source>
</evidence>
<comment type="caution">
    <text evidence="14">The sequence shown here is derived from an EMBL/GenBank/DDBJ whole genome shotgun (WGS) entry which is preliminary data.</text>
</comment>
<dbReference type="AlphaFoldDB" id="A0A081QAL6"/>
<evidence type="ECO:0000256" key="10">
    <source>
        <dbReference type="PIRSR" id="PIRSR037479-3"/>
    </source>
</evidence>
<dbReference type="PIRSF" id="PIRSF037479">
    <property type="entry name" value="PG_GlcNAc_deacetylase"/>
    <property type="match status" value="1"/>
</dbReference>
<dbReference type="EMBL" id="JPFW01000008">
    <property type="protein sequence ID" value="KEQ39989.1"/>
    <property type="molecule type" value="Genomic_DNA"/>
</dbReference>
<organism evidence="14 15">
    <name type="scientific">Streptococcus mitis</name>
    <dbReference type="NCBI Taxonomy" id="28037"/>
    <lineage>
        <taxon>Bacteria</taxon>
        <taxon>Bacillati</taxon>
        <taxon>Bacillota</taxon>
        <taxon>Bacilli</taxon>
        <taxon>Lactobacillales</taxon>
        <taxon>Streptococcaceae</taxon>
        <taxon>Streptococcus</taxon>
        <taxon>Streptococcus mitis group</taxon>
    </lineage>
</organism>
<dbReference type="InterPro" id="IPR040802">
    <property type="entry name" value="PgdA_N"/>
</dbReference>
<dbReference type="NCBIfam" id="NF045820">
    <property type="entry name" value="PgAcgDacpgdA_Strep"/>
    <property type="match status" value="1"/>
</dbReference>
<dbReference type="GO" id="GO:0005886">
    <property type="term" value="C:plasma membrane"/>
    <property type="evidence" value="ECO:0007669"/>
    <property type="project" value="UniProtKB-SubCell"/>
</dbReference>
<dbReference type="PANTHER" id="PTHR10587">
    <property type="entry name" value="GLYCOSYL TRANSFERASE-RELATED"/>
    <property type="match status" value="1"/>
</dbReference>
<dbReference type="PATRIC" id="fig|28037.97.peg.1186"/>
<dbReference type="SUPFAM" id="SSF88713">
    <property type="entry name" value="Glycoside hydrolase/deacetylase"/>
    <property type="match status" value="1"/>
</dbReference>
<feature type="binding site" evidence="10">
    <location>
        <position position="276"/>
    </location>
    <ligand>
        <name>Zn(2+)</name>
        <dbReference type="ChEBI" id="CHEBI:29105"/>
    </ligand>
</feature>
<dbReference type="SUPFAM" id="SSF144015">
    <property type="entry name" value="Peptidoglycan deacetylase N-terminal noncatalytic region"/>
    <property type="match status" value="1"/>
</dbReference>
<dbReference type="GO" id="GO:0046872">
    <property type="term" value="F:metal ion binding"/>
    <property type="evidence" value="ECO:0007669"/>
    <property type="project" value="UniProtKB-KW"/>
</dbReference>
<dbReference type="GO" id="GO:0016810">
    <property type="term" value="F:hydrolase activity, acting on carbon-nitrogen (but not peptide) bonds"/>
    <property type="evidence" value="ECO:0007669"/>
    <property type="project" value="InterPro"/>
</dbReference>
<evidence type="ECO:0000256" key="4">
    <source>
        <dbReference type="ARBA" id="ARBA00022723"/>
    </source>
</evidence>
<feature type="site" description="Raises pKa of active site His" evidence="11">
    <location>
        <position position="391"/>
    </location>
</feature>
<proteinExistence type="predicted"/>
<dbReference type="PANTHER" id="PTHR10587:SF133">
    <property type="entry name" value="CHITIN DEACETYLASE 1-RELATED"/>
    <property type="match status" value="1"/>
</dbReference>
<feature type="active site" description="Proton acceptor" evidence="8">
    <location>
        <position position="275"/>
    </location>
</feature>
<dbReference type="InterPro" id="IPR050248">
    <property type="entry name" value="Polysacc_deacetylase_ArnD"/>
</dbReference>
<dbReference type="Gene3D" id="3.30.565.50">
    <property type="match status" value="1"/>
</dbReference>
<evidence type="ECO:0000256" key="2">
    <source>
        <dbReference type="ARBA" id="ARBA00022475"/>
    </source>
</evidence>
<keyword evidence="7 12" id="KW-0472">Membrane</keyword>
<dbReference type="Proteomes" id="UP000028030">
    <property type="component" value="Unassembled WGS sequence"/>
</dbReference>